<evidence type="ECO:0000313" key="2">
    <source>
        <dbReference type="EMBL" id="KAL1558337.1"/>
    </source>
</evidence>
<dbReference type="InterPro" id="IPR025322">
    <property type="entry name" value="PADRE_dom"/>
</dbReference>
<proteinExistence type="predicted"/>
<accession>A0ABD1HPG6</accession>
<name>A0ABD1HPG6_SALDI</name>
<comment type="caution">
    <text evidence="2">The sequence shown here is derived from an EMBL/GenBank/DDBJ whole genome shotgun (WGS) entry which is preliminary data.</text>
</comment>
<evidence type="ECO:0000256" key="1">
    <source>
        <dbReference type="SAM" id="MobiDB-lite"/>
    </source>
</evidence>
<organism evidence="2 3">
    <name type="scientific">Salvia divinorum</name>
    <name type="common">Maria pastora</name>
    <name type="synonym">Diviner's sage</name>
    <dbReference type="NCBI Taxonomy" id="28513"/>
    <lineage>
        <taxon>Eukaryota</taxon>
        <taxon>Viridiplantae</taxon>
        <taxon>Streptophyta</taxon>
        <taxon>Embryophyta</taxon>
        <taxon>Tracheophyta</taxon>
        <taxon>Spermatophyta</taxon>
        <taxon>Magnoliopsida</taxon>
        <taxon>eudicotyledons</taxon>
        <taxon>Gunneridae</taxon>
        <taxon>Pentapetalae</taxon>
        <taxon>asterids</taxon>
        <taxon>lamiids</taxon>
        <taxon>Lamiales</taxon>
        <taxon>Lamiaceae</taxon>
        <taxon>Nepetoideae</taxon>
        <taxon>Mentheae</taxon>
        <taxon>Salviinae</taxon>
        <taxon>Salvia</taxon>
        <taxon>Salvia subgen. Calosphace</taxon>
    </lineage>
</organism>
<dbReference type="AlphaFoldDB" id="A0ABD1HPG6"/>
<feature type="region of interest" description="Disordered" evidence="1">
    <location>
        <begin position="131"/>
        <end position="152"/>
    </location>
</feature>
<protein>
    <recommendedName>
        <fullName evidence="4">Multidrug resistance protein ABC transporter family protein</fullName>
    </recommendedName>
</protein>
<dbReference type="PANTHER" id="PTHR33052">
    <property type="entry name" value="DUF4228 DOMAIN PROTEIN-RELATED"/>
    <property type="match status" value="1"/>
</dbReference>
<evidence type="ECO:0008006" key="4">
    <source>
        <dbReference type="Google" id="ProtNLM"/>
    </source>
</evidence>
<gene>
    <name evidence="2" type="ORF">AAHA92_08818</name>
</gene>
<dbReference type="Proteomes" id="UP001567538">
    <property type="component" value="Unassembled WGS sequence"/>
</dbReference>
<reference evidence="2 3" key="1">
    <citation type="submission" date="2024-06" db="EMBL/GenBank/DDBJ databases">
        <title>A chromosome level genome sequence of Diviner's sage (Salvia divinorum).</title>
        <authorList>
            <person name="Ford S.A."/>
            <person name="Ro D.-K."/>
            <person name="Ness R.W."/>
            <person name="Phillips M.A."/>
        </authorList>
    </citation>
    <scope>NUCLEOTIDE SEQUENCE [LARGE SCALE GENOMIC DNA]</scope>
    <source>
        <strain evidence="2">SAF-2024a</strain>
        <tissue evidence="2">Leaf</tissue>
    </source>
</reference>
<dbReference type="EMBL" id="JBEAFC010000004">
    <property type="protein sequence ID" value="KAL1558337.1"/>
    <property type="molecule type" value="Genomic_DNA"/>
</dbReference>
<keyword evidence="3" id="KW-1185">Reference proteome</keyword>
<dbReference type="Pfam" id="PF14009">
    <property type="entry name" value="PADRE"/>
    <property type="match status" value="1"/>
</dbReference>
<evidence type="ECO:0000313" key="3">
    <source>
        <dbReference type="Proteomes" id="UP001567538"/>
    </source>
</evidence>
<sequence length="200" mass="21932">MGNAAPHRLPDAAGRVILSDGGVLTYDEPLTAAELMLEHPQHVVVEFKPIASGGKPAPLPADQKLEIKKTYLMLRVRRGKPIQLSSEEARRLILANAAALKSNAALVSYTGFLPLFARICTAIGGGASVSAAEKRKRGGGSDEREKEEEEEEARLDCFAEILEGRPEFMRRQMSGKGWKPSLDPIREKAVKAKVRHWIIL</sequence>